<protein>
    <submittedName>
        <fullName evidence="2">Uncharacterized protein</fullName>
    </submittedName>
</protein>
<evidence type="ECO:0000313" key="2">
    <source>
        <dbReference type="EMBL" id="QQQ19943.1"/>
    </source>
</evidence>
<name>A0ABX7BQP2_9CAUL</name>
<evidence type="ECO:0000313" key="3">
    <source>
        <dbReference type="Proteomes" id="UP000595448"/>
    </source>
</evidence>
<organism evidence="2 3">
    <name type="scientific">Brevundimonas vitisensis</name>
    <dbReference type="NCBI Taxonomy" id="2800818"/>
    <lineage>
        <taxon>Bacteria</taxon>
        <taxon>Pseudomonadati</taxon>
        <taxon>Pseudomonadota</taxon>
        <taxon>Alphaproteobacteria</taxon>
        <taxon>Caulobacterales</taxon>
        <taxon>Caulobacteraceae</taxon>
        <taxon>Brevundimonas</taxon>
    </lineage>
</organism>
<dbReference type="Proteomes" id="UP000595448">
    <property type="component" value="Chromosome"/>
</dbReference>
<keyword evidence="3" id="KW-1185">Reference proteome</keyword>
<reference evidence="2 3" key="1">
    <citation type="submission" date="2021-01" db="EMBL/GenBank/DDBJ databases">
        <title>Brevundimonas vitis sp. nov., an bacterium isolated from grape (Vitis vinifera).</title>
        <authorList>
            <person name="Jiang L."/>
            <person name="Lee J."/>
        </authorList>
    </citation>
    <scope>NUCLEOTIDE SEQUENCE [LARGE SCALE GENOMIC DNA]</scope>
    <source>
        <strain evidence="2 3">GRTSA-9</strain>
    </source>
</reference>
<accession>A0ABX7BQP2</accession>
<proteinExistence type="predicted"/>
<feature type="region of interest" description="Disordered" evidence="1">
    <location>
        <begin position="1"/>
        <end position="38"/>
    </location>
</feature>
<dbReference type="EMBL" id="CP067977">
    <property type="protein sequence ID" value="QQQ19943.1"/>
    <property type="molecule type" value="Genomic_DNA"/>
</dbReference>
<sequence length="153" mass="16820">MDPFPTAFPAAPTASPFPPLEPQGTEPSSDWNAGADAHDLPTRENRLIAIGRFAFPPEPPLDDEAMAGRDRRWTSRVIVFVTAFMLIFNAASIQNWSRQQAPGWVTATVQQLSDVWATQIGLLGADQPREGVRDVYEDARDARFPGQDDTTAP</sequence>
<feature type="compositionally biased region" description="Low complexity" evidence="1">
    <location>
        <begin position="1"/>
        <end position="14"/>
    </location>
</feature>
<evidence type="ECO:0000256" key="1">
    <source>
        <dbReference type="SAM" id="MobiDB-lite"/>
    </source>
</evidence>
<gene>
    <name evidence="2" type="ORF">JIP62_01110</name>
</gene>